<feature type="binding site" evidence="8">
    <location>
        <begin position="18"/>
        <end position="20"/>
    </location>
    <ligand>
        <name>shikimate</name>
        <dbReference type="ChEBI" id="CHEBI:36208"/>
    </ligand>
</feature>
<dbReference type="EC" id="1.1.1.25" evidence="2 8"/>
<dbReference type="Pfam" id="PF01488">
    <property type="entry name" value="Shikimate_DH"/>
    <property type="match status" value="1"/>
</dbReference>
<evidence type="ECO:0000259" key="10">
    <source>
        <dbReference type="Pfam" id="PF08501"/>
    </source>
</evidence>
<keyword evidence="5 8" id="KW-0560">Oxidoreductase</keyword>
<feature type="domain" description="Quinate/shikimate 5-dehydrogenase/glutamyl-tRNA reductase" evidence="9">
    <location>
        <begin position="119"/>
        <end position="197"/>
    </location>
</feature>
<gene>
    <name evidence="8 12" type="primary">aroE</name>
    <name evidence="12" type="ORF">GCM10023151_11620</name>
</gene>
<evidence type="ECO:0000256" key="2">
    <source>
        <dbReference type="ARBA" id="ARBA00012962"/>
    </source>
</evidence>
<name>A0ABP8IJ61_9GAMM</name>
<evidence type="ECO:0000256" key="1">
    <source>
        <dbReference type="ARBA" id="ARBA00004871"/>
    </source>
</evidence>
<keyword evidence="13" id="KW-1185">Reference proteome</keyword>
<dbReference type="NCBIfam" id="NF001310">
    <property type="entry name" value="PRK00258.1-2"/>
    <property type="match status" value="1"/>
</dbReference>
<dbReference type="NCBIfam" id="TIGR00507">
    <property type="entry name" value="aroE"/>
    <property type="match status" value="1"/>
</dbReference>
<evidence type="ECO:0000256" key="8">
    <source>
        <dbReference type="HAMAP-Rule" id="MF_00222"/>
    </source>
</evidence>
<feature type="domain" description="SDH C-terminal" evidence="11">
    <location>
        <begin position="241"/>
        <end position="266"/>
    </location>
</feature>
<evidence type="ECO:0000256" key="7">
    <source>
        <dbReference type="ARBA" id="ARBA00049442"/>
    </source>
</evidence>
<feature type="binding site" evidence="8">
    <location>
        <begin position="156"/>
        <end position="161"/>
    </location>
    <ligand>
        <name>NADP(+)</name>
        <dbReference type="ChEBI" id="CHEBI:58349"/>
    </ligand>
</feature>
<dbReference type="HAMAP" id="MF_00222">
    <property type="entry name" value="Shikimate_DH_AroE"/>
    <property type="match status" value="1"/>
</dbReference>
<dbReference type="Gene3D" id="3.40.50.10860">
    <property type="entry name" value="Leucine Dehydrogenase, chain A, domain 1"/>
    <property type="match status" value="1"/>
</dbReference>
<evidence type="ECO:0000256" key="5">
    <source>
        <dbReference type="ARBA" id="ARBA00023002"/>
    </source>
</evidence>
<comment type="catalytic activity">
    <reaction evidence="7 8">
        <text>shikimate + NADP(+) = 3-dehydroshikimate + NADPH + H(+)</text>
        <dbReference type="Rhea" id="RHEA:17737"/>
        <dbReference type="ChEBI" id="CHEBI:15378"/>
        <dbReference type="ChEBI" id="CHEBI:16630"/>
        <dbReference type="ChEBI" id="CHEBI:36208"/>
        <dbReference type="ChEBI" id="CHEBI:57783"/>
        <dbReference type="ChEBI" id="CHEBI:58349"/>
        <dbReference type="EC" id="1.1.1.25"/>
    </reaction>
</comment>
<evidence type="ECO:0000256" key="6">
    <source>
        <dbReference type="ARBA" id="ARBA00023141"/>
    </source>
</evidence>
<organism evidence="12 13">
    <name type="scientific">Kangiella marina</name>
    <dbReference type="NCBI Taxonomy" id="1079178"/>
    <lineage>
        <taxon>Bacteria</taxon>
        <taxon>Pseudomonadati</taxon>
        <taxon>Pseudomonadota</taxon>
        <taxon>Gammaproteobacteria</taxon>
        <taxon>Kangiellales</taxon>
        <taxon>Kangiellaceae</taxon>
        <taxon>Kangiella</taxon>
    </lineage>
</organism>
<dbReference type="SUPFAM" id="SSF51735">
    <property type="entry name" value="NAD(P)-binding Rossmann-fold domains"/>
    <property type="match status" value="1"/>
</dbReference>
<dbReference type="CDD" id="cd01065">
    <property type="entry name" value="NAD_bind_Shikimate_DH"/>
    <property type="match status" value="1"/>
</dbReference>
<evidence type="ECO:0000313" key="12">
    <source>
        <dbReference type="EMBL" id="GAA4360080.1"/>
    </source>
</evidence>
<evidence type="ECO:0000256" key="4">
    <source>
        <dbReference type="ARBA" id="ARBA00022857"/>
    </source>
</evidence>
<feature type="binding site" evidence="8">
    <location>
        <position position="65"/>
    </location>
    <ligand>
        <name>shikimate</name>
        <dbReference type="ChEBI" id="CHEBI:36208"/>
    </ligand>
</feature>
<proteinExistence type="inferred from homology"/>
<accession>A0ABP8IJ61</accession>
<dbReference type="InterPro" id="IPR046346">
    <property type="entry name" value="Aminoacid_DH-like_N_sf"/>
</dbReference>
<dbReference type="InterPro" id="IPR013708">
    <property type="entry name" value="Shikimate_DH-bd_N"/>
</dbReference>
<evidence type="ECO:0000313" key="13">
    <source>
        <dbReference type="Proteomes" id="UP001501011"/>
    </source>
</evidence>
<dbReference type="EMBL" id="BAABFV010000001">
    <property type="protein sequence ID" value="GAA4360080.1"/>
    <property type="molecule type" value="Genomic_DNA"/>
</dbReference>
<keyword evidence="4 8" id="KW-0521">NADP</keyword>
<feature type="binding site" evidence="8">
    <location>
        <position position="241"/>
    </location>
    <ligand>
        <name>NADP(+)</name>
        <dbReference type="ChEBI" id="CHEBI:58349"/>
    </ligand>
</feature>
<dbReference type="Proteomes" id="UP001501011">
    <property type="component" value="Unassembled WGS sequence"/>
</dbReference>
<dbReference type="InterPro" id="IPR041121">
    <property type="entry name" value="SDH_C"/>
</dbReference>
<keyword evidence="3 8" id="KW-0028">Amino-acid biosynthesis</keyword>
<feature type="binding site" evidence="8">
    <location>
        <begin position="133"/>
        <end position="137"/>
    </location>
    <ligand>
        <name>NADP(+)</name>
        <dbReference type="ChEBI" id="CHEBI:58349"/>
    </ligand>
</feature>
<sequence length="268" mass="29527">MSNPLLRYGVVGNPISHSMSPQLHQQFAQQIGITIVYSKYCPSRLGFNRVLNDFFQTGGKGLNVTAPFKLDALNYADLITDRAKDSNSVNTLVYTLEGILGDSTDGIGFLRDLYAKQKQHSIDFQNKRAVLLGAGGVARCIAQSLLLDGFEVYLINRTQSKAEQLAKDLSHLGTIELYEFSTPREAIAVDLIVNSVSFNADKFLTQIHFAESAVAYDLNYGDKAGQFLEAAKPHTNHQFHGLGMLIEQGAESFGLWTGKYPDTSTIKL</sequence>
<comment type="function">
    <text evidence="8">Involved in the biosynthesis of the chorismate, which leads to the biosynthesis of aromatic amino acids. Catalyzes the reversible NADPH linked reduction of 3-dehydroshikimate (DHSA) to yield shikimate (SA).</text>
</comment>
<dbReference type="Pfam" id="PF18317">
    <property type="entry name" value="SDH_C"/>
    <property type="match status" value="1"/>
</dbReference>
<feature type="domain" description="Shikimate dehydrogenase substrate binding N-terminal" evidence="10">
    <location>
        <begin position="10"/>
        <end position="92"/>
    </location>
</feature>
<feature type="binding site" evidence="8">
    <location>
        <position position="248"/>
    </location>
    <ligand>
        <name>shikimate</name>
        <dbReference type="ChEBI" id="CHEBI:36208"/>
    </ligand>
</feature>
<dbReference type="InterPro" id="IPR022893">
    <property type="entry name" value="Shikimate_DH_fam"/>
</dbReference>
<evidence type="ECO:0000259" key="11">
    <source>
        <dbReference type="Pfam" id="PF18317"/>
    </source>
</evidence>
<dbReference type="InterPro" id="IPR011342">
    <property type="entry name" value="Shikimate_DH"/>
</dbReference>
<feature type="active site" description="Proton acceptor" evidence="8">
    <location>
        <position position="69"/>
    </location>
</feature>
<dbReference type="PANTHER" id="PTHR21089:SF1">
    <property type="entry name" value="BIFUNCTIONAL 3-DEHYDROQUINATE DEHYDRATASE_SHIKIMATE DEHYDROGENASE, CHLOROPLASTIC"/>
    <property type="match status" value="1"/>
</dbReference>
<dbReference type="Gene3D" id="3.40.50.720">
    <property type="entry name" value="NAD(P)-binding Rossmann-like Domain"/>
    <property type="match status" value="1"/>
</dbReference>
<dbReference type="SUPFAM" id="SSF53223">
    <property type="entry name" value="Aminoacid dehydrogenase-like, N-terminal domain"/>
    <property type="match status" value="1"/>
</dbReference>
<dbReference type="PANTHER" id="PTHR21089">
    <property type="entry name" value="SHIKIMATE DEHYDROGENASE"/>
    <property type="match status" value="1"/>
</dbReference>
<feature type="binding site" evidence="8">
    <location>
        <position position="220"/>
    </location>
    <ligand>
        <name>shikimate</name>
        <dbReference type="ChEBI" id="CHEBI:36208"/>
    </ligand>
</feature>
<dbReference type="InterPro" id="IPR036291">
    <property type="entry name" value="NAD(P)-bd_dom_sf"/>
</dbReference>
<comment type="pathway">
    <text evidence="1 8">Metabolic intermediate biosynthesis; chorismate biosynthesis; chorismate from D-erythrose 4-phosphate and phosphoenolpyruvate: step 4/7.</text>
</comment>
<feature type="binding site" evidence="8">
    <location>
        <position position="105"/>
    </location>
    <ligand>
        <name>shikimate</name>
        <dbReference type="ChEBI" id="CHEBI:36208"/>
    </ligand>
</feature>
<reference evidence="13" key="1">
    <citation type="journal article" date="2019" name="Int. J. Syst. Evol. Microbiol.">
        <title>The Global Catalogue of Microorganisms (GCM) 10K type strain sequencing project: providing services to taxonomists for standard genome sequencing and annotation.</title>
        <authorList>
            <consortium name="The Broad Institute Genomics Platform"/>
            <consortium name="The Broad Institute Genome Sequencing Center for Infectious Disease"/>
            <person name="Wu L."/>
            <person name="Ma J."/>
        </authorList>
    </citation>
    <scope>NUCLEOTIDE SEQUENCE [LARGE SCALE GENOMIC DNA]</scope>
    <source>
        <strain evidence="13">JCM 17728</strain>
    </source>
</reference>
<feature type="binding site" evidence="8">
    <location>
        <position position="81"/>
    </location>
    <ligand>
        <name>NADP(+)</name>
        <dbReference type="ChEBI" id="CHEBI:58349"/>
    </ligand>
</feature>
<dbReference type="InterPro" id="IPR006151">
    <property type="entry name" value="Shikm_DH/Glu-tRNA_Rdtase"/>
</dbReference>
<evidence type="ECO:0000259" key="9">
    <source>
        <dbReference type="Pfam" id="PF01488"/>
    </source>
</evidence>
<comment type="caution">
    <text evidence="12">The sequence shown here is derived from an EMBL/GenBank/DDBJ whole genome shotgun (WGS) entry which is preliminary data.</text>
</comment>
<comment type="similarity">
    <text evidence="8">Belongs to the shikimate dehydrogenase family.</text>
</comment>
<evidence type="ECO:0000256" key="3">
    <source>
        <dbReference type="ARBA" id="ARBA00022605"/>
    </source>
</evidence>
<dbReference type="Pfam" id="PF08501">
    <property type="entry name" value="Shikimate_dh_N"/>
    <property type="match status" value="1"/>
</dbReference>
<protein>
    <recommendedName>
        <fullName evidence="2 8">Shikimate dehydrogenase (NADP(+))</fullName>
        <shortName evidence="8">SDH</shortName>
        <ecNumber evidence="2 8">1.1.1.25</ecNumber>
    </recommendedName>
</protein>
<feature type="binding site" evidence="8">
    <location>
        <position position="90"/>
    </location>
    <ligand>
        <name>shikimate</name>
        <dbReference type="ChEBI" id="CHEBI:36208"/>
    </ligand>
</feature>
<keyword evidence="6 8" id="KW-0057">Aromatic amino acid biosynthesis</keyword>
<dbReference type="RefSeq" id="WP_345292260.1">
    <property type="nucleotide sequence ID" value="NZ_BAABFV010000001.1"/>
</dbReference>
<comment type="subunit">
    <text evidence="8">Homodimer.</text>
</comment>
<feature type="binding site" evidence="8">
    <location>
        <position position="218"/>
    </location>
    <ligand>
        <name>NADP(+)</name>
        <dbReference type="ChEBI" id="CHEBI:58349"/>
    </ligand>
</feature>